<dbReference type="Gene3D" id="6.10.250.3370">
    <property type="match status" value="1"/>
</dbReference>
<dbReference type="AlphaFoldDB" id="A0A4U3LUR5"/>
<dbReference type="Gene3D" id="1.10.510.40">
    <property type="match status" value="1"/>
</dbReference>
<dbReference type="OrthoDB" id="495728at2"/>
<evidence type="ECO:0000259" key="4">
    <source>
        <dbReference type="Pfam" id="PF06276"/>
    </source>
</evidence>
<evidence type="ECO:0000313" key="6">
    <source>
        <dbReference type="Proteomes" id="UP000305836"/>
    </source>
</evidence>
<evidence type="ECO:0000256" key="1">
    <source>
        <dbReference type="ARBA" id="ARBA00004924"/>
    </source>
</evidence>
<proteinExistence type="inferred from homology"/>
<dbReference type="GO" id="GO:0019290">
    <property type="term" value="P:siderophore biosynthetic process"/>
    <property type="evidence" value="ECO:0007669"/>
    <property type="project" value="InterPro"/>
</dbReference>
<organism evidence="5 6">
    <name type="scientific">Kribbella jiaozuonensis</name>
    <dbReference type="NCBI Taxonomy" id="2575441"/>
    <lineage>
        <taxon>Bacteria</taxon>
        <taxon>Bacillati</taxon>
        <taxon>Actinomycetota</taxon>
        <taxon>Actinomycetes</taxon>
        <taxon>Propionibacteriales</taxon>
        <taxon>Kribbellaceae</taxon>
        <taxon>Kribbella</taxon>
    </lineage>
</organism>
<dbReference type="InterPro" id="IPR022770">
    <property type="entry name" value="IucA/IucC-like_C"/>
</dbReference>
<protein>
    <submittedName>
        <fullName evidence="5">IucA/IucC family protein</fullName>
    </submittedName>
</protein>
<keyword evidence="6" id="KW-1185">Reference proteome</keyword>
<dbReference type="PANTHER" id="PTHR34384">
    <property type="entry name" value="L-2,3-DIAMINOPROPANOATE--CITRATE LIGASE"/>
    <property type="match status" value="1"/>
</dbReference>
<comment type="similarity">
    <text evidence="2">Belongs to the IucA/IucC family.</text>
</comment>
<dbReference type="Pfam" id="PF06276">
    <property type="entry name" value="FhuF"/>
    <property type="match status" value="1"/>
</dbReference>
<dbReference type="InterPro" id="IPR037455">
    <property type="entry name" value="LucA/IucC-like"/>
</dbReference>
<dbReference type="PANTHER" id="PTHR34384:SF6">
    <property type="entry name" value="STAPHYLOFERRIN B SYNTHASE"/>
    <property type="match status" value="1"/>
</dbReference>
<comment type="caution">
    <text evidence="5">The sequence shown here is derived from an EMBL/GenBank/DDBJ whole genome shotgun (WGS) entry which is preliminary data.</text>
</comment>
<name>A0A4U3LUR5_9ACTN</name>
<dbReference type="InterPro" id="IPR007310">
    <property type="entry name" value="Aerobactin_biosyn_IucA/IucC_N"/>
</dbReference>
<accession>A0A4U3LUR5</accession>
<dbReference type="Proteomes" id="UP000305836">
    <property type="component" value="Unassembled WGS sequence"/>
</dbReference>
<feature type="domain" description="Aerobactin siderophore biosynthesis IucA/IucC N-terminal" evidence="3">
    <location>
        <begin position="138"/>
        <end position="380"/>
    </location>
</feature>
<reference evidence="5 6" key="1">
    <citation type="submission" date="2019-04" db="EMBL/GenBank/DDBJ databases">
        <title>Kribbella sp. NEAU-THZ 27 nov., a novel actinomycete isolated from soil.</title>
        <authorList>
            <person name="Duan L."/>
        </authorList>
    </citation>
    <scope>NUCLEOTIDE SEQUENCE [LARGE SCALE GENOMIC DNA]</scope>
    <source>
        <strain evidence="6">NEAU-THZ27</strain>
    </source>
</reference>
<dbReference type="Gene3D" id="3.30.310.280">
    <property type="match status" value="1"/>
</dbReference>
<dbReference type="GO" id="GO:0016881">
    <property type="term" value="F:acid-amino acid ligase activity"/>
    <property type="evidence" value="ECO:0007669"/>
    <property type="project" value="UniProtKB-ARBA"/>
</dbReference>
<evidence type="ECO:0000256" key="2">
    <source>
        <dbReference type="ARBA" id="ARBA00007832"/>
    </source>
</evidence>
<dbReference type="RefSeq" id="WP_137254782.1">
    <property type="nucleotide sequence ID" value="NZ_JBHSPQ010000001.1"/>
</dbReference>
<feature type="domain" description="Aerobactin siderophore biosynthesis IucA/IucC-like C-terminal" evidence="4">
    <location>
        <begin position="398"/>
        <end position="549"/>
    </location>
</feature>
<dbReference type="Pfam" id="PF04183">
    <property type="entry name" value="IucA_IucC"/>
    <property type="match status" value="1"/>
</dbReference>
<comment type="pathway">
    <text evidence="1">Siderophore biosynthesis.</text>
</comment>
<evidence type="ECO:0000313" key="5">
    <source>
        <dbReference type="EMBL" id="TKK79835.1"/>
    </source>
</evidence>
<gene>
    <name evidence="5" type="ORF">FDA38_15820</name>
</gene>
<sequence length="581" mass="64629">MTNLWTQCSSQLLAKLISQFSTEGLLDPSTPDPTGSPVVYRLDLNAASYTFTATRGGFGSWRVDPDSIRRTTAGILGNDESEPATDPIQFFVEAADVLRLDGSTIAGFVAELTNTLAADVRIAATAIPATDLLDLHHTRLEGHLTGHPLLVANKGRLGFSAADTERYAPEARTPLHLTWLAVRRGLAEFRATPDLSEHAVIARELDPPTIESFRAKLDDPDTYVWLPCHPWQLDHVIRTQWSRELATNEIVILGESPDEYLPTQSIRTMVNVTRPDRYQVKLPLKILNTSVYRGIPTHCSLAAPMLTQWLRGLWSRDEVFRQLDTELLGEIASVTVPHPQLSTTPNIPYQWTETLGVIWRDPIDPRLQPDETVWPLAAVLNPGFTSAAITRSGTDPQTWLSHLLSTLLRPLLHLLHHYGITVNPHGENLAIICTSTGLPNRLVIKDLVDDINISIDHTDARGNEPDSHARVLPRKPWPILRQYLVDALLLGVLNPLAAQNLIPERTFWSLTRSEIDRYARSHPEHAVRLAATALTAPTFLRYPLNGYRLTLGYRDLDIRPPIPGTGTIPNPLHDAALIPPK</sequence>
<dbReference type="EMBL" id="SZPZ01000002">
    <property type="protein sequence ID" value="TKK79835.1"/>
    <property type="molecule type" value="Genomic_DNA"/>
</dbReference>
<evidence type="ECO:0000259" key="3">
    <source>
        <dbReference type="Pfam" id="PF04183"/>
    </source>
</evidence>